<protein>
    <recommendedName>
        <fullName evidence="2">BLUF domain-containing protein</fullName>
    </recommendedName>
</protein>
<dbReference type="EMBL" id="JAERUA010000019">
    <property type="protein sequence ID" value="KAI1886593.1"/>
    <property type="molecule type" value="Genomic_DNA"/>
</dbReference>
<comment type="caution">
    <text evidence="3">The sequence shown here is derived from an EMBL/GenBank/DDBJ whole genome shotgun (WGS) entry which is preliminary data.</text>
</comment>
<accession>A0A8T3CNA0</accession>
<dbReference type="GO" id="GO:0009882">
    <property type="term" value="F:blue light photoreceptor activity"/>
    <property type="evidence" value="ECO:0007669"/>
    <property type="project" value="InterPro"/>
</dbReference>
<evidence type="ECO:0000313" key="3">
    <source>
        <dbReference type="EMBL" id="KAI1886593.1"/>
    </source>
</evidence>
<dbReference type="AlphaFoldDB" id="A0A8T3CNA0"/>
<dbReference type="OrthoDB" id="548795at2759"/>
<organism evidence="3 4">
    <name type="scientific">Albula goreensis</name>
    <dbReference type="NCBI Taxonomy" id="1534307"/>
    <lineage>
        <taxon>Eukaryota</taxon>
        <taxon>Metazoa</taxon>
        <taxon>Chordata</taxon>
        <taxon>Craniata</taxon>
        <taxon>Vertebrata</taxon>
        <taxon>Euteleostomi</taxon>
        <taxon>Actinopterygii</taxon>
        <taxon>Neopterygii</taxon>
        <taxon>Teleostei</taxon>
        <taxon>Albuliformes</taxon>
        <taxon>Albulidae</taxon>
        <taxon>Albula</taxon>
    </lineage>
</organism>
<reference evidence="3" key="1">
    <citation type="submission" date="2021-01" db="EMBL/GenBank/DDBJ databases">
        <authorList>
            <person name="Zahm M."/>
            <person name="Roques C."/>
            <person name="Cabau C."/>
            <person name="Klopp C."/>
            <person name="Donnadieu C."/>
            <person name="Jouanno E."/>
            <person name="Lampietro C."/>
            <person name="Louis A."/>
            <person name="Herpin A."/>
            <person name="Echchiki A."/>
            <person name="Berthelot C."/>
            <person name="Parey E."/>
            <person name="Roest-Crollius H."/>
            <person name="Braasch I."/>
            <person name="Postlethwait J."/>
            <person name="Bobe J."/>
            <person name="Montfort J."/>
            <person name="Bouchez O."/>
            <person name="Begum T."/>
            <person name="Mejri S."/>
            <person name="Adams A."/>
            <person name="Chen W.-J."/>
            <person name="Guiguen Y."/>
        </authorList>
    </citation>
    <scope>NUCLEOTIDE SEQUENCE</scope>
    <source>
        <tissue evidence="3">Blood</tissue>
    </source>
</reference>
<feature type="region of interest" description="Disordered" evidence="1">
    <location>
        <begin position="1"/>
        <end position="47"/>
    </location>
</feature>
<dbReference type="InterPro" id="IPR055308">
    <property type="entry name" value="TEX47-like"/>
</dbReference>
<evidence type="ECO:0000313" key="4">
    <source>
        <dbReference type="Proteomes" id="UP000829720"/>
    </source>
</evidence>
<evidence type="ECO:0000259" key="2">
    <source>
        <dbReference type="SMART" id="SM01034"/>
    </source>
</evidence>
<dbReference type="GO" id="GO:0071949">
    <property type="term" value="F:FAD binding"/>
    <property type="evidence" value="ECO:0007669"/>
    <property type="project" value="InterPro"/>
</dbReference>
<dbReference type="PANTHER" id="PTHR34035">
    <property type="entry name" value="TESTIS-EXPRESSED PROTEIN 47"/>
    <property type="match status" value="1"/>
</dbReference>
<proteinExistence type="predicted"/>
<dbReference type="Proteomes" id="UP000829720">
    <property type="component" value="Unassembled WGS sequence"/>
</dbReference>
<dbReference type="SMART" id="SM01034">
    <property type="entry name" value="BLUF"/>
    <property type="match status" value="1"/>
</dbReference>
<feature type="compositionally biased region" description="Basic and acidic residues" evidence="1">
    <location>
        <begin position="1"/>
        <end position="17"/>
    </location>
</feature>
<dbReference type="InterPro" id="IPR007024">
    <property type="entry name" value="BLUF_domain"/>
</dbReference>
<dbReference type="Pfam" id="PF24787">
    <property type="entry name" value="TEX47"/>
    <property type="match status" value="1"/>
</dbReference>
<evidence type="ECO:0000256" key="1">
    <source>
        <dbReference type="SAM" id="MobiDB-lite"/>
    </source>
</evidence>
<dbReference type="PANTHER" id="PTHR34035:SF1">
    <property type="entry name" value="TESTIS-EXPRESSED PROTEIN 47"/>
    <property type="match status" value="1"/>
</dbReference>
<keyword evidence="4" id="KW-1185">Reference proteome</keyword>
<sequence length="263" mass="29646">MEAASGDKKQKGSEEKAGTSLFHHRLAQRMLLNPKKEKDKEDGGEEEEEEMKFLLHRLIVIGRISPELADKRDVGGHYEKLSQHLQRRYHADAFTGLLLLYPSHLVHIVESSSEVLVAILRDLQGMQANPHSALIVEPRVLVVSHDLRSRLFQDWSYKVLDLPATTLTDRRNREPIETLVSGTLKLILKLGSHLLKTRKDSDPSAQPLLEQVPELIVPQDVLGQLLERGELLTPQQYLQAYHTPLNVCLNSGHTFGSVCPNTV</sequence>
<gene>
    <name evidence="3" type="ORF">AGOR_G00197410</name>
</gene>
<feature type="domain" description="BLUF" evidence="2">
    <location>
        <begin position="55"/>
        <end position="159"/>
    </location>
</feature>
<name>A0A8T3CNA0_9TELE</name>